<dbReference type="Pfam" id="PF24712">
    <property type="entry name" value="YxiG_2"/>
    <property type="match status" value="1"/>
</dbReference>
<accession>A0AAV4KFN2</accession>
<name>A0AAV4KFN2_9ACTN</name>
<feature type="domain" description="YxiG-like" evidence="1">
    <location>
        <begin position="34"/>
        <end position="163"/>
    </location>
</feature>
<comment type="caution">
    <text evidence="2">The sequence shown here is derived from an EMBL/GenBank/DDBJ whole genome shotgun (WGS) entry which is preliminary data.</text>
</comment>
<protein>
    <recommendedName>
        <fullName evidence="1">YxiG-like domain-containing protein</fullName>
    </recommendedName>
</protein>
<dbReference type="EMBL" id="BMSJ01000001">
    <property type="protein sequence ID" value="GGR10579.1"/>
    <property type="molecule type" value="Genomic_DNA"/>
</dbReference>
<dbReference type="Proteomes" id="UP000642014">
    <property type="component" value="Unassembled WGS sequence"/>
</dbReference>
<gene>
    <name evidence="2" type="ORF">GCM10010497_10970</name>
</gene>
<evidence type="ECO:0000313" key="3">
    <source>
        <dbReference type="Proteomes" id="UP000642014"/>
    </source>
</evidence>
<dbReference type="AlphaFoldDB" id="A0AAV4KFN2"/>
<proteinExistence type="predicted"/>
<reference evidence="2 3" key="1">
    <citation type="journal article" date="2014" name="Int. J. Syst. Evol. Microbiol.">
        <title>Complete genome sequence of Corynebacterium casei LMG S-19264T (=DSM 44701T), isolated from a smear-ripened cheese.</title>
        <authorList>
            <consortium name="US DOE Joint Genome Institute (JGI-PGF)"/>
            <person name="Walter F."/>
            <person name="Albersmeier A."/>
            <person name="Kalinowski J."/>
            <person name="Ruckert C."/>
        </authorList>
    </citation>
    <scope>NUCLEOTIDE SEQUENCE [LARGE SCALE GENOMIC DNA]</scope>
    <source>
        <strain evidence="2 3">JCM 4205</strain>
    </source>
</reference>
<sequence length="164" mass="18591">MQQPAAVDVDGALATWRDFSTAPTASAPWRSRPRYMRDYEVVINLWNGPRSPQTYLRYLFRHCVEARCETFRSADVWRASLDDRLLDRGTADPDPGGYVRGAKHHEMYGAELRPDSEAARRWSKAVGIDFHEVHIETNAHDLTLLFSDLEVSEVPVGCAPFVAD</sequence>
<evidence type="ECO:0000313" key="2">
    <source>
        <dbReference type="EMBL" id="GGR10579.1"/>
    </source>
</evidence>
<dbReference type="InterPro" id="IPR058188">
    <property type="entry name" value="YxiG-like"/>
</dbReference>
<organism evidence="2 3">
    <name type="scientific">Streptomyces cinereoruber</name>
    <dbReference type="NCBI Taxonomy" id="67260"/>
    <lineage>
        <taxon>Bacteria</taxon>
        <taxon>Bacillati</taxon>
        <taxon>Actinomycetota</taxon>
        <taxon>Actinomycetes</taxon>
        <taxon>Kitasatosporales</taxon>
        <taxon>Streptomycetaceae</taxon>
        <taxon>Streptomyces</taxon>
    </lineage>
</organism>
<evidence type="ECO:0000259" key="1">
    <source>
        <dbReference type="Pfam" id="PF24712"/>
    </source>
</evidence>